<dbReference type="InterPro" id="IPR040256">
    <property type="entry name" value="At4g02000-like"/>
</dbReference>
<dbReference type="PANTHER" id="PTHR31286">
    <property type="entry name" value="GLYCINE-RICH CELL WALL STRUCTURAL PROTEIN 1.8-LIKE"/>
    <property type="match status" value="1"/>
</dbReference>
<protein>
    <submittedName>
        <fullName evidence="3">OLC1v1030841C1</fullName>
    </submittedName>
</protein>
<name>A0AAV1CKB1_OLDCO</name>
<proteinExistence type="predicted"/>
<dbReference type="Pfam" id="PF14111">
    <property type="entry name" value="DUF4283"/>
    <property type="match status" value="1"/>
</dbReference>
<dbReference type="PANTHER" id="PTHR31286:SF180">
    <property type="entry name" value="OS10G0362600 PROTEIN"/>
    <property type="match status" value="1"/>
</dbReference>
<organism evidence="3 4">
    <name type="scientific">Oldenlandia corymbosa var. corymbosa</name>
    <dbReference type="NCBI Taxonomy" id="529605"/>
    <lineage>
        <taxon>Eukaryota</taxon>
        <taxon>Viridiplantae</taxon>
        <taxon>Streptophyta</taxon>
        <taxon>Embryophyta</taxon>
        <taxon>Tracheophyta</taxon>
        <taxon>Spermatophyta</taxon>
        <taxon>Magnoliopsida</taxon>
        <taxon>eudicotyledons</taxon>
        <taxon>Gunneridae</taxon>
        <taxon>Pentapetalae</taxon>
        <taxon>asterids</taxon>
        <taxon>lamiids</taxon>
        <taxon>Gentianales</taxon>
        <taxon>Rubiaceae</taxon>
        <taxon>Rubioideae</taxon>
        <taxon>Spermacoceae</taxon>
        <taxon>Hedyotis-Oldenlandia complex</taxon>
        <taxon>Oldenlandia</taxon>
    </lineage>
</organism>
<evidence type="ECO:0000259" key="2">
    <source>
        <dbReference type="Pfam" id="PF14111"/>
    </source>
</evidence>
<evidence type="ECO:0000313" key="3">
    <source>
        <dbReference type="EMBL" id="CAI9094992.1"/>
    </source>
</evidence>
<feature type="region of interest" description="Disordered" evidence="1">
    <location>
        <begin position="356"/>
        <end position="402"/>
    </location>
</feature>
<feature type="domain" description="DUF4283" evidence="2">
    <location>
        <begin position="2"/>
        <end position="45"/>
    </location>
</feature>
<accession>A0AAV1CKB1</accession>
<sequence length="402" mass="45962">MIDHRHILIGFDLEEDFQRYWMKGFWTFDSHFMRVLKWTSDFNPDHESSIVPIWIGFEGLPVHRFNEEYLRKISSIIGKPLKIDVPTLTLSRPSIDRVCAEVDLLHKLLLRIRLGTEESSYFQTITYENLPEYCVQCRKIGHSATSCRHRKDFVSKEAKTQSNPKKTATKVAIQPAKAKTESWKQKETSVIAPEKPLNQQLSHHLRIISSAQRKISKEHLNVILEKSSEKLHPIESWETEGVAQIGNQENPKTELAVTKHLAVIKQHAVSTRIEEHTSPLKLSDRFDVLAELIVNDKPNDVYNDEKGIMNGVEVEGELVSTKVSDNNLGTEMQLEHEVLDNNSIGSKTDSDEHILAHRGSVSDDEQEQKKRGRPRGSKKVTLIPGTETRRSTRIQGDINPTF</sequence>
<dbReference type="EMBL" id="OX459119">
    <property type="protein sequence ID" value="CAI9094992.1"/>
    <property type="molecule type" value="Genomic_DNA"/>
</dbReference>
<evidence type="ECO:0000256" key="1">
    <source>
        <dbReference type="SAM" id="MobiDB-lite"/>
    </source>
</evidence>
<dbReference type="AlphaFoldDB" id="A0AAV1CKB1"/>
<reference evidence="3" key="1">
    <citation type="submission" date="2023-03" db="EMBL/GenBank/DDBJ databases">
        <authorList>
            <person name="Julca I."/>
        </authorList>
    </citation>
    <scope>NUCLEOTIDE SEQUENCE</scope>
</reference>
<dbReference type="Proteomes" id="UP001161247">
    <property type="component" value="Chromosome 2"/>
</dbReference>
<evidence type="ECO:0000313" key="4">
    <source>
        <dbReference type="Proteomes" id="UP001161247"/>
    </source>
</evidence>
<gene>
    <name evidence="3" type="ORF">OLC1_LOCUS6059</name>
</gene>
<dbReference type="InterPro" id="IPR025558">
    <property type="entry name" value="DUF4283"/>
</dbReference>
<keyword evidence="4" id="KW-1185">Reference proteome</keyword>